<dbReference type="GO" id="GO:0016051">
    <property type="term" value="P:carbohydrate biosynthetic process"/>
    <property type="evidence" value="ECO:0007669"/>
    <property type="project" value="InterPro"/>
</dbReference>
<evidence type="ECO:0000256" key="4">
    <source>
        <dbReference type="ARBA" id="ARBA00022692"/>
    </source>
</evidence>
<dbReference type="Pfam" id="PF03567">
    <property type="entry name" value="Sulfotransfer_2"/>
    <property type="match status" value="1"/>
</dbReference>
<comment type="subcellular location">
    <subcellularLocation>
        <location evidence="1 9">Golgi apparatus membrane</location>
        <topology evidence="1 9">Single-pass type II membrane protein</topology>
    </subcellularLocation>
</comment>
<evidence type="ECO:0000256" key="1">
    <source>
        <dbReference type="ARBA" id="ARBA00004323"/>
    </source>
</evidence>
<evidence type="ECO:0000256" key="8">
    <source>
        <dbReference type="ARBA" id="ARBA00023180"/>
    </source>
</evidence>
<dbReference type="Proteomes" id="UP001652661">
    <property type="component" value="Chromosome 2L"/>
</dbReference>
<evidence type="ECO:0000256" key="7">
    <source>
        <dbReference type="ARBA" id="ARBA00023136"/>
    </source>
</evidence>
<reference evidence="12" key="2">
    <citation type="submission" date="2025-08" db="UniProtKB">
        <authorList>
            <consortium name="RefSeq"/>
        </authorList>
    </citation>
    <scope>IDENTIFICATION</scope>
    <source>
        <strain evidence="12">14028-0561.14</strain>
        <tissue evidence="12">Whole fly</tissue>
    </source>
</reference>
<comment type="similarity">
    <text evidence="2 9">Belongs to the sulfotransferase 2 family.</text>
</comment>
<feature type="signal peptide" evidence="10">
    <location>
        <begin position="1"/>
        <end position="22"/>
    </location>
</feature>
<keyword evidence="10" id="KW-0732">Signal</keyword>
<keyword evidence="6 9" id="KW-0333">Golgi apparatus</keyword>
<evidence type="ECO:0000256" key="9">
    <source>
        <dbReference type="RuleBase" id="RU364020"/>
    </source>
</evidence>
<dbReference type="GeneID" id="108077264"/>
<evidence type="ECO:0000256" key="3">
    <source>
        <dbReference type="ARBA" id="ARBA00022679"/>
    </source>
</evidence>
<keyword evidence="5" id="KW-1133">Transmembrane helix</keyword>
<dbReference type="PANTHER" id="PTHR12137">
    <property type="entry name" value="CARBOHYDRATE SULFOTRANSFERASE"/>
    <property type="match status" value="1"/>
</dbReference>
<evidence type="ECO:0000256" key="5">
    <source>
        <dbReference type="ARBA" id="ARBA00022989"/>
    </source>
</evidence>
<accession>A0A6P4ICR2</accession>
<reference evidence="11" key="1">
    <citation type="submission" date="2025-05" db="UniProtKB">
        <authorList>
            <consortium name="RefSeq"/>
        </authorList>
    </citation>
    <scope>NUCLEOTIDE SEQUENCE [LARGE SCALE GENOMIC DNA]</scope>
    <source>
        <strain evidence="11">14028-0561.14</strain>
    </source>
</reference>
<keyword evidence="9" id="KW-0735">Signal-anchor</keyword>
<evidence type="ECO:0000256" key="10">
    <source>
        <dbReference type="SAM" id="SignalP"/>
    </source>
</evidence>
<dbReference type="GO" id="GO:0000139">
    <property type="term" value="C:Golgi membrane"/>
    <property type="evidence" value="ECO:0007669"/>
    <property type="project" value="UniProtKB-SubCell"/>
</dbReference>
<keyword evidence="7" id="KW-0472">Membrane</keyword>
<evidence type="ECO:0000256" key="6">
    <source>
        <dbReference type="ARBA" id="ARBA00023034"/>
    </source>
</evidence>
<dbReference type="PANTHER" id="PTHR12137:SF54">
    <property type="entry name" value="CARBOHYDRATE SULFOTRANSFERASE"/>
    <property type="match status" value="1"/>
</dbReference>
<dbReference type="OrthoDB" id="2019940at2759"/>
<dbReference type="InterPro" id="IPR005331">
    <property type="entry name" value="Sulfotransferase"/>
</dbReference>
<evidence type="ECO:0000313" key="12">
    <source>
        <dbReference type="RefSeq" id="XP_017026020.1"/>
    </source>
</evidence>
<dbReference type="AlphaFoldDB" id="A0A6P4ICR2"/>
<dbReference type="RefSeq" id="XP_017026020.1">
    <property type="nucleotide sequence ID" value="XM_017170531.2"/>
</dbReference>
<feature type="chain" id="PRO_5027981136" description="Carbohydrate sulfotransferase" evidence="10">
    <location>
        <begin position="23"/>
        <end position="333"/>
    </location>
</feature>
<name>A0A6P4ICR2_DROKI</name>
<keyword evidence="4" id="KW-0812">Transmembrane</keyword>
<protein>
    <recommendedName>
        <fullName evidence="9">Carbohydrate sulfotransferase</fullName>
        <ecNumber evidence="9">2.8.2.-</ecNumber>
    </recommendedName>
</protein>
<keyword evidence="8 9" id="KW-0325">Glycoprotein</keyword>
<keyword evidence="3 9" id="KW-0808">Transferase</keyword>
<organism evidence="11 12">
    <name type="scientific">Drosophila kikkawai</name>
    <name type="common">Fruit fly</name>
    <dbReference type="NCBI Taxonomy" id="30033"/>
    <lineage>
        <taxon>Eukaryota</taxon>
        <taxon>Metazoa</taxon>
        <taxon>Ecdysozoa</taxon>
        <taxon>Arthropoda</taxon>
        <taxon>Hexapoda</taxon>
        <taxon>Insecta</taxon>
        <taxon>Pterygota</taxon>
        <taxon>Neoptera</taxon>
        <taxon>Endopterygota</taxon>
        <taxon>Diptera</taxon>
        <taxon>Brachycera</taxon>
        <taxon>Muscomorpha</taxon>
        <taxon>Ephydroidea</taxon>
        <taxon>Drosophilidae</taxon>
        <taxon>Drosophila</taxon>
        <taxon>Sophophora</taxon>
    </lineage>
</organism>
<sequence>MDRLVWLSLCISLGLQLLATLSVVVVGGLPFEDGNNNNVKITRRSLELTQTINIQRQEYMQRQCELLGEHTQTLEDLSELQMDHMIVDREHKLLYCYVPKVACTNWKRVLMMLTGKWRNGTDPLLIPGSLAHSVGMFSKLYDLSEAEQRQVLSEEYTRFILVRHPFERLLSAYRNKLEGDSPSARYFQSRVGRQIVRELRPGASNDSLENGDDVSFGEFVQYLLTPELSRANQSDYNEHWEVISKLCNPCVMKYNVVGKYDTLLDDSALALYLAGANNLTFPTGHKPSSTRANLRTYFDPLPIGAIRKLYEIYEEDFRLFDYGLDDVLGFEFG</sequence>
<evidence type="ECO:0000256" key="2">
    <source>
        <dbReference type="ARBA" id="ARBA00006339"/>
    </source>
</evidence>
<dbReference type="EC" id="2.8.2.-" evidence="9"/>
<gene>
    <name evidence="12" type="primary">LOC108077264</name>
</gene>
<keyword evidence="11" id="KW-1185">Reference proteome</keyword>
<keyword evidence="9" id="KW-0119">Carbohydrate metabolism</keyword>
<evidence type="ECO:0000313" key="11">
    <source>
        <dbReference type="Proteomes" id="UP001652661"/>
    </source>
</evidence>
<dbReference type="GO" id="GO:0008146">
    <property type="term" value="F:sulfotransferase activity"/>
    <property type="evidence" value="ECO:0007669"/>
    <property type="project" value="InterPro"/>
</dbReference>
<proteinExistence type="inferred from homology"/>
<dbReference type="InterPro" id="IPR018011">
    <property type="entry name" value="Carb_sulfotrans_8-10"/>
</dbReference>